<gene>
    <name evidence="7" type="ORF">ACE3NQ_18170</name>
</gene>
<dbReference type="SUPFAM" id="SSF88946">
    <property type="entry name" value="Sigma2 domain of RNA polymerase sigma factors"/>
    <property type="match status" value="1"/>
</dbReference>
<comment type="caution">
    <text evidence="7">The sequence shown here is derived from an EMBL/GenBank/DDBJ whole genome shotgun (WGS) entry which is preliminary data.</text>
</comment>
<feature type="domain" description="RNA polymerase sigma factor 70 region 4 type 2" evidence="6">
    <location>
        <begin position="123"/>
        <end position="174"/>
    </location>
</feature>
<dbReference type="SUPFAM" id="SSF88659">
    <property type="entry name" value="Sigma3 and sigma4 domains of RNA polymerase sigma factors"/>
    <property type="match status" value="1"/>
</dbReference>
<name>A0ABV5BAW5_9BACL</name>
<evidence type="ECO:0000256" key="1">
    <source>
        <dbReference type="ARBA" id="ARBA00010641"/>
    </source>
</evidence>
<dbReference type="NCBIfam" id="TIGR02937">
    <property type="entry name" value="sigma70-ECF"/>
    <property type="match status" value="1"/>
</dbReference>
<evidence type="ECO:0000313" key="7">
    <source>
        <dbReference type="EMBL" id="MFB5682846.1"/>
    </source>
</evidence>
<organism evidence="7 8">
    <name type="scientific">Paenibacillus terreus</name>
    <dbReference type="NCBI Taxonomy" id="1387834"/>
    <lineage>
        <taxon>Bacteria</taxon>
        <taxon>Bacillati</taxon>
        <taxon>Bacillota</taxon>
        <taxon>Bacilli</taxon>
        <taxon>Bacillales</taxon>
        <taxon>Paenibacillaceae</taxon>
        <taxon>Paenibacillus</taxon>
    </lineage>
</organism>
<dbReference type="InterPro" id="IPR007627">
    <property type="entry name" value="RNA_pol_sigma70_r2"/>
</dbReference>
<dbReference type="Pfam" id="PF08281">
    <property type="entry name" value="Sigma70_r4_2"/>
    <property type="match status" value="1"/>
</dbReference>
<dbReference type="InterPro" id="IPR013325">
    <property type="entry name" value="RNA_pol_sigma_r2"/>
</dbReference>
<keyword evidence="3" id="KW-0731">Sigma factor</keyword>
<dbReference type="Gene3D" id="1.10.10.10">
    <property type="entry name" value="Winged helix-like DNA-binding domain superfamily/Winged helix DNA-binding domain"/>
    <property type="match status" value="1"/>
</dbReference>
<accession>A0ABV5BAW5</accession>
<evidence type="ECO:0000259" key="5">
    <source>
        <dbReference type="Pfam" id="PF04542"/>
    </source>
</evidence>
<sequence length="190" mass="22510">MESLIPGAEDEKKEIELCIEQVKAGDKQAYGTVIRRFEKPIYIYCYYLLKNREEAEDAAQDIFIKAYENIHLYRQQVSFSAWLYKIAYHHSINLMKKKQRWFRAFSEVKRQYTVDSPLPKESAIHELLELLTHEERHILILKAVEQCSFEEISGIMDLKPATVRKKYERLRKKLIQHKLDKGGVTNGRYA</sequence>
<evidence type="ECO:0000256" key="4">
    <source>
        <dbReference type="ARBA" id="ARBA00023163"/>
    </source>
</evidence>
<protein>
    <submittedName>
        <fullName evidence="7">RNA polymerase sigma factor</fullName>
    </submittedName>
</protein>
<dbReference type="InterPro" id="IPR039425">
    <property type="entry name" value="RNA_pol_sigma-70-like"/>
</dbReference>
<dbReference type="EMBL" id="JBHILM010000021">
    <property type="protein sequence ID" value="MFB5682846.1"/>
    <property type="molecule type" value="Genomic_DNA"/>
</dbReference>
<evidence type="ECO:0000256" key="3">
    <source>
        <dbReference type="ARBA" id="ARBA00023082"/>
    </source>
</evidence>
<keyword evidence="2" id="KW-0805">Transcription regulation</keyword>
<evidence type="ECO:0000256" key="2">
    <source>
        <dbReference type="ARBA" id="ARBA00023015"/>
    </source>
</evidence>
<dbReference type="InterPro" id="IPR013249">
    <property type="entry name" value="RNA_pol_sigma70_r4_t2"/>
</dbReference>
<feature type="domain" description="RNA polymerase sigma-70 region 2" evidence="5">
    <location>
        <begin position="34"/>
        <end position="100"/>
    </location>
</feature>
<reference evidence="7 8" key="1">
    <citation type="submission" date="2024-09" db="EMBL/GenBank/DDBJ databases">
        <authorList>
            <person name="Ruan L."/>
        </authorList>
    </citation>
    <scope>NUCLEOTIDE SEQUENCE [LARGE SCALE GENOMIC DNA]</scope>
    <source>
        <strain evidence="7 8">D33</strain>
    </source>
</reference>
<proteinExistence type="inferred from homology"/>
<dbReference type="Proteomes" id="UP001580407">
    <property type="component" value="Unassembled WGS sequence"/>
</dbReference>
<dbReference type="Pfam" id="PF04542">
    <property type="entry name" value="Sigma70_r2"/>
    <property type="match status" value="1"/>
</dbReference>
<dbReference type="PANTHER" id="PTHR43133:SF51">
    <property type="entry name" value="RNA POLYMERASE SIGMA FACTOR"/>
    <property type="match status" value="1"/>
</dbReference>
<keyword evidence="8" id="KW-1185">Reference proteome</keyword>
<comment type="similarity">
    <text evidence="1">Belongs to the sigma-70 factor family. ECF subfamily.</text>
</comment>
<keyword evidence="4" id="KW-0804">Transcription</keyword>
<dbReference type="Gene3D" id="1.10.1740.10">
    <property type="match status" value="1"/>
</dbReference>
<dbReference type="InterPro" id="IPR036388">
    <property type="entry name" value="WH-like_DNA-bd_sf"/>
</dbReference>
<evidence type="ECO:0000259" key="6">
    <source>
        <dbReference type="Pfam" id="PF08281"/>
    </source>
</evidence>
<dbReference type="RefSeq" id="WP_375526595.1">
    <property type="nucleotide sequence ID" value="NZ_JBHILM010000021.1"/>
</dbReference>
<dbReference type="PANTHER" id="PTHR43133">
    <property type="entry name" value="RNA POLYMERASE ECF-TYPE SIGMA FACTO"/>
    <property type="match status" value="1"/>
</dbReference>
<dbReference type="InterPro" id="IPR013324">
    <property type="entry name" value="RNA_pol_sigma_r3/r4-like"/>
</dbReference>
<dbReference type="InterPro" id="IPR014284">
    <property type="entry name" value="RNA_pol_sigma-70_dom"/>
</dbReference>
<evidence type="ECO:0000313" key="8">
    <source>
        <dbReference type="Proteomes" id="UP001580407"/>
    </source>
</evidence>